<accession>A0A6G1SCU4</accession>
<keyword evidence="6" id="KW-0509">mRNA transport</keyword>
<keyword evidence="6" id="KW-0507">mRNA processing</keyword>
<comment type="subcellular location">
    <subcellularLocation>
        <location evidence="6">Nucleus</location>
    </subcellularLocation>
    <subcellularLocation>
        <location evidence="6">Nucleus speckle</location>
    </subcellularLocation>
    <subcellularLocation>
        <location evidence="6">Cytoplasm</location>
    </subcellularLocation>
</comment>
<evidence type="ECO:0000313" key="9">
    <source>
        <dbReference type="EMBL" id="MDE48346.1"/>
    </source>
</evidence>
<evidence type="ECO:0000256" key="5">
    <source>
        <dbReference type="PROSITE-ProRule" id="PRU00176"/>
    </source>
</evidence>
<name>A0A6G1SCU4_9ACAR</name>
<dbReference type="SMART" id="SM00360">
    <property type="entry name" value="RRM"/>
    <property type="match status" value="1"/>
</dbReference>
<protein>
    <recommendedName>
        <fullName evidence="6">RNA-binding protein 8A</fullName>
    </recommendedName>
</protein>
<dbReference type="Gene3D" id="3.30.70.330">
    <property type="match status" value="1"/>
</dbReference>
<dbReference type="GO" id="GO:0016607">
    <property type="term" value="C:nuclear speck"/>
    <property type="evidence" value="ECO:0007669"/>
    <property type="project" value="UniProtKB-SubCell"/>
</dbReference>
<keyword evidence="3 5" id="KW-0694">RNA-binding</keyword>
<evidence type="ECO:0000256" key="4">
    <source>
        <dbReference type="ARBA" id="ARBA00023242"/>
    </source>
</evidence>
<comment type="subunit">
    <text evidence="6">Heterodimer with MAGOH. Part of the mRNA splicing-dependent exon junction complex (EJC) complex; the core complex contains CASC3, EIF4A3, MAGOH and RBM8A.</text>
</comment>
<dbReference type="SUPFAM" id="SSF54928">
    <property type="entry name" value="RNA-binding domain, RBD"/>
    <property type="match status" value="1"/>
</dbReference>
<dbReference type="EMBL" id="GGYP01003575">
    <property type="protein sequence ID" value="MDE48346.1"/>
    <property type="molecule type" value="Transcribed_RNA"/>
</dbReference>
<dbReference type="InterPro" id="IPR033744">
    <property type="entry name" value="RRM_RBM8"/>
</dbReference>
<gene>
    <name evidence="9" type="primary">rbm8a</name>
    <name evidence="9" type="ORF">g.15260</name>
</gene>
<evidence type="ECO:0000256" key="3">
    <source>
        <dbReference type="ARBA" id="ARBA00022884"/>
    </source>
</evidence>
<dbReference type="GO" id="GO:0005737">
    <property type="term" value="C:cytoplasm"/>
    <property type="evidence" value="ECO:0007669"/>
    <property type="project" value="UniProtKB-SubCell"/>
</dbReference>
<dbReference type="InterPro" id="IPR008111">
    <property type="entry name" value="RNA-bd_8"/>
</dbReference>
<feature type="region of interest" description="Disordered" evidence="7">
    <location>
        <begin position="26"/>
        <end position="47"/>
    </location>
</feature>
<feature type="domain" description="RRM" evidence="8">
    <location>
        <begin position="54"/>
        <end position="129"/>
    </location>
</feature>
<dbReference type="GO" id="GO:0003729">
    <property type="term" value="F:mRNA binding"/>
    <property type="evidence" value="ECO:0007669"/>
    <property type="project" value="InterPro"/>
</dbReference>
<dbReference type="InterPro" id="IPR035979">
    <property type="entry name" value="RBD_domain_sf"/>
</dbReference>
<dbReference type="GO" id="GO:0008380">
    <property type="term" value="P:RNA splicing"/>
    <property type="evidence" value="ECO:0007669"/>
    <property type="project" value="UniProtKB-KW"/>
</dbReference>
<dbReference type="GO" id="GO:0051028">
    <property type="term" value="P:mRNA transport"/>
    <property type="evidence" value="ECO:0007669"/>
    <property type="project" value="UniProtKB-KW"/>
</dbReference>
<organism evidence="9">
    <name type="scientific">Aceria tosichella</name>
    <name type="common">wheat curl mite</name>
    <dbReference type="NCBI Taxonomy" id="561515"/>
    <lineage>
        <taxon>Eukaryota</taxon>
        <taxon>Metazoa</taxon>
        <taxon>Ecdysozoa</taxon>
        <taxon>Arthropoda</taxon>
        <taxon>Chelicerata</taxon>
        <taxon>Arachnida</taxon>
        <taxon>Acari</taxon>
        <taxon>Acariformes</taxon>
        <taxon>Trombidiformes</taxon>
        <taxon>Prostigmata</taxon>
        <taxon>Eupodina</taxon>
        <taxon>Eriophyoidea</taxon>
        <taxon>Eriophyidae</taxon>
        <taxon>Eriophyinae</taxon>
        <taxon>Aceriini</taxon>
        <taxon>Aceria</taxon>
    </lineage>
</organism>
<dbReference type="Pfam" id="PF00076">
    <property type="entry name" value="RRM_1"/>
    <property type="match status" value="1"/>
</dbReference>
<keyword evidence="6" id="KW-0813">Transport</keyword>
<keyword evidence="4 6" id="KW-0539">Nucleus</keyword>
<dbReference type="AlphaFoldDB" id="A0A6G1SCU4"/>
<dbReference type="InterPro" id="IPR012677">
    <property type="entry name" value="Nucleotide-bd_a/b_plait_sf"/>
</dbReference>
<reference evidence="9" key="1">
    <citation type="submission" date="2018-10" db="EMBL/GenBank/DDBJ databases">
        <title>Transcriptome assembly of Aceria tosichella (Wheat curl mite) Type 2.</title>
        <authorList>
            <person name="Scully E.D."/>
            <person name="Geib S.M."/>
            <person name="Palmer N.A."/>
            <person name="Gupta A.K."/>
            <person name="Sarath G."/>
            <person name="Tatineni S."/>
        </authorList>
    </citation>
    <scope>NUCLEOTIDE SEQUENCE</scope>
    <source>
        <strain evidence="9">LincolnNE</strain>
    </source>
</reference>
<keyword evidence="6" id="KW-0508">mRNA splicing</keyword>
<dbReference type="InterPro" id="IPR000504">
    <property type="entry name" value="RRM_dom"/>
</dbReference>
<dbReference type="CDD" id="cd12324">
    <property type="entry name" value="RRM_RBM8"/>
    <property type="match status" value="1"/>
</dbReference>
<dbReference type="PANTHER" id="PTHR45894">
    <property type="entry name" value="RNA-BINDING PROTEIN 8A"/>
    <property type="match status" value="1"/>
</dbReference>
<evidence type="ECO:0000256" key="7">
    <source>
        <dbReference type="SAM" id="MobiDB-lite"/>
    </source>
</evidence>
<comment type="function">
    <text evidence="6">Core component of the splicing-dependent multiprotein exon junction complex (EJC) deposited at splice junctions on mRNAs.</text>
</comment>
<dbReference type="PRINTS" id="PR01738">
    <property type="entry name" value="RNABINDINGM8"/>
</dbReference>
<dbReference type="PROSITE" id="PS50102">
    <property type="entry name" value="RRM"/>
    <property type="match status" value="1"/>
</dbReference>
<dbReference type="GO" id="GO:0006397">
    <property type="term" value="P:mRNA processing"/>
    <property type="evidence" value="ECO:0007669"/>
    <property type="project" value="UniProtKB-KW"/>
</dbReference>
<evidence type="ECO:0000256" key="2">
    <source>
        <dbReference type="ARBA" id="ARBA00022490"/>
    </source>
</evidence>
<comment type="similarity">
    <text evidence="1 6">Belongs to the RBM8A family.</text>
</comment>
<evidence type="ECO:0000259" key="8">
    <source>
        <dbReference type="PROSITE" id="PS50102"/>
    </source>
</evidence>
<feature type="compositionally biased region" description="Low complexity" evidence="7">
    <location>
        <begin position="26"/>
        <end position="42"/>
    </location>
</feature>
<keyword evidence="2 6" id="KW-0963">Cytoplasm</keyword>
<proteinExistence type="inferred from homology"/>
<sequence>MDLLDKGSPSSYVATVATTSNDNAVQATTTSATQSSSSPPTTNKYHPRKSVEGWIVFATGIPAEAEPEDIERIFAEYGNIHSLHLNVDRRTGYLKGYALVEYANFKSAQAAIIGLNDSRILEQKIKVDWCFLDVK</sequence>
<evidence type="ECO:0000256" key="1">
    <source>
        <dbReference type="ARBA" id="ARBA00007987"/>
    </source>
</evidence>
<evidence type="ECO:0000256" key="6">
    <source>
        <dbReference type="RuleBase" id="RU361239"/>
    </source>
</evidence>